<sequence length="94" mass="10799">MKKSQEMELFNFYLRKSKVQNCNIPKTAMLGAKSNSFLQPVIYVNYKIYGCELLAKYGSNYLNTSLYPFMYLDLEVLKLANANSFSLEEGMPTS</sequence>
<dbReference type="EMBL" id="CAQQ02391323">
    <property type="status" value="NOT_ANNOTATED_CDS"/>
    <property type="molecule type" value="Genomic_DNA"/>
</dbReference>
<dbReference type="EnsemblMetazoa" id="MESCA001379-RA">
    <property type="protein sequence ID" value="MESCA001379-PA"/>
    <property type="gene ID" value="MESCA001379"/>
</dbReference>
<accession>T1GDJ1</accession>
<dbReference type="HOGENOM" id="CLU_2388709_0_0_1"/>
<proteinExistence type="predicted"/>
<evidence type="ECO:0000313" key="1">
    <source>
        <dbReference type="EnsemblMetazoa" id="MESCA001379-PA"/>
    </source>
</evidence>
<evidence type="ECO:0000313" key="2">
    <source>
        <dbReference type="Proteomes" id="UP000015102"/>
    </source>
</evidence>
<protein>
    <submittedName>
        <fullName evidence="1">Uncharacterized protein</fullName>
    </submittedName>
</protein>
<name>T1GDJ1_MEGSC</name>
<reference evidence="1" key="2">
    <citation type="submission" date="2015-06" db="UniProtKB">
        <authorList>
            <consortium name="EnsemblMetazoa"/>
        </authorList>
    </citation>
    <scope>IDENTIFICATION</scope>
</reference>
<reference evidence="2" key="1">
    <citation type="submission" date="2013-02" db="EMBL/GenBank/DDBJ databases">
        <authorList>
            <person name="Hughes D."/>
        </authorList>
    </citation>
    <scope>NUCLEOTIDE SEQUENCE</scope>
    <source>
        <strain>Durham</strain>
        <strain evidence="2">NC isolate 2 -- Noor lab</strain>
    </source>
</reference>
<dbReference type="Proteomes" id="UP000015102">
    <property type="component" value="Unassembled WGS sequence"/>
</dbReference>
<organism evidence="1 2">
    <name type="scientific">Megaselia scalaris</name>
    <name type="common">Humpbacked fly</name>
    <name type="synonym">Phora scalaris</name>
    <dbReference type="NCBI Taxonomy" id="36166"/>
    <lineage>
        <taxon>Eukaryota</taxon>
        <taxon>Metazoa</taxon>
        <taxon>Ecdysozoa</taxon>
        <taxon>Arthropoda</taxon>
        <taxon>Hexapoda</taxon>
        <taxon>Insecta</taxon>
        <taxon>Pterygota</taxon>
        <taxon>Neoptera</taxon>
        <taxon>Endopterygota</taxon>
        <taxon>Diptera</taxon>
        <taxon>Brachycera</taxon>
        <taxon>Muscomorpha</taxon>
        <taxon>Platypezoidea</taxon>
        <taxon>Phoridae</taxon>
        <taxon>Megaseliini</taxon>
        <taxon>Megaselia</taxon>
    </lineage>
</organism>
<keyword evidence="2" id="KW-1185">Reference proteome</keyword>
<dbReference type="AlphaFoldDB" id="T1GDJ1"/>
<dbReference type="EMBL" id="CAQQ02391322">
    <property type="status" value="NOT_ANNOTATED_CDS"/>
    <property type="molecule type" value="Genomic_DNA"/>
</dbReference>